<dbReference type="EMBL" id="BGZK01000675">
    <property type="protein sequence ID" value="GBP55696.1"/>
    <property type="molecule type" value="Genomic_DNA"/>
</dbReference>
<dbReference type="Gene3D" id="3.30.420.10">
    <property type="entry name" value="Ribonuclease H-like superfamily/Ribonuclease H"/>
    <property type="match status" value="1"/>
</dbReference>
<name>A0A4C1WW02_EUMVA</name>
<comment type="caution">
    <text evidence="1">The sequence shown here is derived from an EMBL/GenBank/DDBJ whole genome shotgun (WGS) entry which is preliminary data.</text>
</comment>
<evidence type="ECO:0000313" key="2">
    <source>
        <dbReference type="Proteomes" id="UP000299102"/>
    </source>
</evidence>
<dbReference type="SUPFAM" id="SSF53098">
    <property type="entry name" value="Ribonuclease H-like"/>
    <property type="match status" value="1"/>
</dbReference>
<dbReference type="OrthoDB" id="411823at2759"/>
<organism evidence="1 2">
    <name type="scientific">Eumeta variegata</name>
    <name type="common">Bagworm moth</name>
    <name type="synonym">Eumeta japonica</name>
    <dbReference type="NCBI Taxonomy" id="151549"/>
    <lineage>
        <taxon>Eukaryota</taxon>
        <taxon>Metazoa</taxon>
        <taxon>Ecdysozoa</taxon>
        <taxon>Arthropoda</taxon>
        <taxon>Hexapoda</taxon>
        <taxon>Insecta</taxon>
        <taxon>Pterygota</taxon>
        <taxon>Neoptera</taxon>
        <taxon>Endopterygota</taxon>
        <taxon>Lepidoptera</taxon>
        <taxon>Glossata</taxon>
        <taxon>Ditrysia</taxon>
        <taxon>Tineoidea</taxon>
        <taxon>Psychidae</taxon>
        <taxon>Oiketicinae</taxon>
        <taxon>Eumeta</taxon>
    </lineage>
</organism>
<dbReference type="Proteomes" id="UP000299102">
    <property type="component" value="Unassembled WGS sequence"/>
</dbReference>
<proteinExistence type="predicted"/>
<dbReference type="GO" id="GO:0003676">
    <property type="term" value="F:nucleic acid binding"/>
    <property type="evidence" value="ECO:0007669"/>
    <property type="project" value="InterPro"/>
</dbReference>
<reference evidence="1 2" key="1">
    <citation type="journal article" date="2019" name="Commun. Biol.">
        <title>The bagworm genome reveals a unique fibroin gene that provides high tensile strength.</title>
        <authorList>
            <person name="Kono N."/>
            <person name="Nakamura H."/>
            <person name="Ohtoshi R."/>
            <person name="Tomita M."/>
            <person name="Numata K."/>
            <person name="Arakawa K."/>
        </authorList>
    </citation>
    <scope>NUCLEOTIDE SEQUENCE [LARGE SCALE GENOMIC DNA]</scope>
</reference>
<dbReference type="InterPro" id="IPR036397">
    <property type="entry name" value="RNaseH_sf"/>
</dbReference>
<dbReference type="InterPro" id="IPR012337">
    <property type="entry name" value="RNaseH-like_sf"/>
</dbReference>
<protein>
    <submittedName>
        <fullName evidence="1">Retrovirus-related Pol polyprotein from type-1 retrotransposable element R1 3</fullName>
    </submittedName>
</protein>
<sequence length="497" mass="55741">MIITREALPFVALCHNVASGFAHPSSHVTLQSFSFKIEEFGLLANRAAQGGLELPTTRYRLCDDGVRADAQPGASLSKAEHYELQVLIKVNATKTKRAKIIRVAHLPHLPTVHLAFDKFRRVTFASFDANPNVFYQNRDMAPGSVPTDSDIATKHDNQARTPCEDIDVSNGLYISPLNDNEALFQKLAGRRPGTLARLASAAGRHMDTCADASSCRLGHYTVLLESWSCDLASGRSLFERYNFLRSSAIPDRYNGYTRLSRIFTRNTLNDVTGVVFIVSSPIVSANGDSRSSLKILTSTKTYHPLAHAARRDSSEIVAEDRVVRLFWFRAHVGIAGNERADELARRAAFTKKTAADHDRFPLSHAQRMIRAASLEKRQELYAEESTGEITKCSFLRVEQVCRVLKQFEMTSQIAQTHTGHGRFAHYLFRFKLKDSPYCACDPVEEQDVLHALEECHMFARERAYQQIEINSRVGRLIFAEILESSTSSKSFCDFANM</sequence>
<evidence type="ECO:0000313" key="1">
    <source>
        <dbReference type="EMBL" id="GBP55696.1"/>
    </source>
</evidence>
<dbReference type="AlphaFoldDB" id="A0A4C1WW02"/>
<accession>A0A4C1WW02</accession>
<keyword evidence="2" id="KW-1185">Reference proteome</keyword>
<gene>
    <name evidence="1" type="ORF">EVAR_18989_1</name>
</gene>